<reference evidence="3" key="1">
    <citation type="submission" date="2013-03" db="EMBL/GenBank/DDBJ databases">
        <title>The Genome Sequence of Anopheles epiroticus epiroticus2.</title>
        <authorList>
            <consortium name="The Broad Institute Genomics Platform"/>
            <person name="Neafsey D.E."/>
            <person name="Howell P."/>
            <person name="Walker B."/>
            <person name="Young S.K."/>
            <person name="Zeng Q."/>
            <person name="Gargeya S."/>
            <person name="Fitzgerald M."/>
            <person name="Haas B."/>
            <person name="Abouelleil A."/>
            <person name="Allen A.W."/>
            <person name="Alvarado L."/>
            <person name="Arachchi H.M."/>
            <person name="Berlin A.M."/>
            <person name="Chapman S.B."/>
            <person name="Gainer-Dewar J."/>
            <person name="Goldberg J."/>
            <person name="Griggs A."/>
            <person name="Gujja S."/>
            <person name="Hansen M."/>
            <person name="Howarth C."/>
            <person name="Imamovic A."/>
            <person name="Ireland A."/>
            <person name="Larimer J."/>
            <person name="McCowan C."/>
            <person name="Murphy C."/>
            <person name="Pearson M."/>
            <person name="Poon T.W."/>
            <person name="Priest M."/>
            <person name="Roberts A."/>
            <person name="Saif S."/>
            <person name="Shea T."/>
            <person name="Sisk P."/>
            <person name="Sykes S."/>
            <person name="Wortman J."/>
            <person name="Nusbaum C."/>
            <person name="Birren B."/>
        </authorList>
    </citation>
    <scope>NUCLEOTIDE SEQUENCE [LARGE SCALE GENOMIC DNA]</scope>
    <source>
        <strain evidence="3">Epiroticus2</strain>
    </source>
</reference>
<feature type="region of interest" description="Disordered" evidence="1">
    <location>
        <begin position="493"/>
        <end position="521"/>
    </location>
</feature>
<organism evidence="2 3">
    <name type="scientific">Anopheles epiroticus</name>
    <dbReference type="NCBI Taxonomy" id="199890"/>
    <lineage>
        <taxon>Eukaryota</taxon>
        <taxon>Metazoa</taxon>
        <taxon>Ecdysozoa</taxon>
        <taxon>Arthropoda</taxon>
        <taxon>Hexapoda</taxon>
        <taxon>Insecta</taxon>
        <taxon>Pterygota</taxon>
        <taxon>Neoptera</taxon>
        <taxon>Endopterygota</taxon>
        <taxon>Diptera</taxon>
        <taxon>Nematocera</taxon>
        <taxon>Culicoidea</taxon>
        <taxon>Culicidae</taxon>
        <taxon>Anophelinae</taxon>
        <taxon>Anopheles</taxon>
    </lineage>
</organism>
<dbReference type="Proteomes" id="UP000075885">
    <property type="component" value="Unassembled WGS sequence"/>
</dbReference>
<name>A0A182P5B4_9DIPT</name>
<protein>
    <submittedName>
        <fullName evidence="2">Uncharacterized protein</fullName>
    </submittedName>
</protein>
<keyword evidence="3" id="KW-1185">Reference proteome</keyword>
<dbReference type="STRING" id="199890.A0A182P5B4"/>
<accession>A0A182P5B4</accession>
<evidence type="ECO:0000313" key="3">
    <source>
        <dbReference type="Proteomes" id="UP000075885"/>
    </source>
</evidence>
<dbReference type="AlphaFoldDB" id="A0A182P5B4"/>
<dbReference type="EnsemblMetazoa" id="AEPI002104-RA">
    <property type="protein sequence ID" value="AEPI002104-PA"/>
    <property type="gene ID" value="AEPI002104"/>
</dbReference>
<feature type="compositionally biased region" description="Polar residues" evidence="1">
    <location>
        <begin position="121"/>
        <end position="136"/>
    </location>
</feature>
<proteinExistence type="predicted"/>
<sequence>MPYALVETMDTAGVAKLLTVPEGWIAAISEGVEHLLWPDPKSVRNINTLLADDRSSPTALWEKHECNVIYRDIASLTVAKQTRQIIETHRQAKKSSSTGKVIIEVGKTTSPLRPKVLQPVEANQPSGKCVQASSDRAGSIEQDPFRGVSLAAPTLSDTNTDLPNDSLNDQMPYAIVETEDAAGTKKMMVVPEPWVECKLGEGEYLHWPDAKSIKTLKELMADEQSCPTDTWETRECKIICQQVPSLESGEKTVEIIQSSLTTGTSSKTTSTSRILSDALTKPKAANVKKMVSSSNNAPTSEMLIVVEETRQSENIQDLLCDMIPKEEEEDPFEDLERASVLLKMETDDLPNDEIGTVATETNVQRNDQNMLSLIGIEAMVMPYAIVETEDAAGTKKMVVVPEPWLECKFQQGEYLRWPDAKSIKNLKELMADEKSRPTAAWQTRECKIICQQVPSLESGEKTVEILQSSLTAATSSEIANINRNFSDALTKTKVSKTEKGQNLKASETKKKGPSPSNTPTKETLIVVEETQPGENIQDPLCVMFPKKEEEDPFEDLERASVLLKMETDDLPNDEIGTVATETNASRQWCTIHSKR</sequence>
<evidence type="ECO:0000256" key="1">
    <source>
        <dbReference type="SAM" id="MobiDB-lite"/>
    </source>
</evidence>
<dbReference type="VEuPathDB" id="VectorBase:AEPI002104"/>
<feature type="region of interest" description="Disordered" evidence="1">
    <location>
        <begin position="121"/>
        <end position="142"/>
    </location>
</feature>
<evidence type="ECO:0000313" key="2">
    <source>
        <dbReference type="EnsemblMetazoa" id="AEPI002104-PA"/>
    </source>
</evidence>
<reference evidence="2" key="2">
    <citation type="submission" date="2020-05" db="UniProtKB">
        <authorList>
            <consortium name="EnsemblMetazoa"/>
        </authorList>
    </citation>
    <scope>IDENTIFICATION</scope>
    <source>
        <strain evidence="2">Epiroticus2</strain>
    </source>
</reference>
<feature type="compositionally biased region" description="Basic and acidic residues" evidence="1">
    <location>
        <begin position="495"/>
        <end position="510"/>
    </location>
</feature>